<keyword evidence="1" id="KW-0472">Membrane</keyword>
<accession>A0A158DW09</accession>
<reference evidence="3" key="1">
    <citation type="submission" date="2016-01" db="EMBL/GenBank/DDBJ databases">
        <authorList>
            <person name="Peeters Charlotte."/>
        </authorList>
    </citation>
    <scope>NUCLEOTIDE SEQUENCE [LARGE SCALE GENOMIC DNA]</scope>
</reference>
<dbReference type="Proteomes" id="UP000054624">
    <property type="component" value="Unassembled WGS sequence"/>
</dbReference>
<keyword evidence="3" id="KW-1185">Reference proteome</keyword>
<proteinExistence type="predicted"/>
<evidence type="ECO:0000313" key="3">
    <source>
        <dbReference type="Proteomes" id="UP000054624"/>
    </source>
</evidence>
<evidence type="ECO:0000256" key="1">
    <source>
        <dbReference type="SAM" id="Phobius"/>
    </source>
</evidence>
<dbReference type="EMBL" id="FCOI02000057">
    <property type="protein sequence ID" value="SAK98768.1"/>
    <property type="molecule type" value="Genomic_DNA"/>
</dbReference>
<keyword evidence="1" id="KW-1133">Transmembrane helix</keyword>
<feature type="transmembrane region" description="Helical" evidence="1">
    <location>
        <begin position="181"/>
        <end position="204"/>
    </location>
</feature>
<keyword evidence="1" id="KW-0812">Transmembrane</keyword>
<gene>
    <name evidence="2" type="ORF">AWB76_07585</name>
</gene>
<dbReference type="AlphaFoldDB" id="A0A158DW09"/>
<evidence type="ECO:0000313" key="2">
    <source>
        <dbReference type="EMBL" id="SAK98768.1"/>
    </source>
</evidence>
<name>A0A158DW09_9BURK</name>
<dbReference type="RefSeq" id="WP_061165086.1">
    <property type="nucleotide sequence ID" value="NZ_FCOI02000057.1"/>
</dbReference>
<organism evidence="2 3">
    <name type="scientific">Caballeronia temeraria</name>
    <dbReference type="NCBI Taxonomy" id="1777137"/>
    <lineage>
        <taxon>Bacteria</taxon>
        <taxon>Pseudomonadati</taxon>
        <taxon>Pseudomonadota</taxon>
        <taxon>Betaproteobacteria</taxon>
        <taxon>Burkholderiales</taxon>
        <taxon>Burkholderiaceae</taxon>
        <taxon>Caballeronia</taxon>
    </lineage>
</organism>
<sequence length="208" mass="22028">MPDAKKLRRSFLVASVTTPFVLSDAISEESKYPVLELGSLADANQAGENHEKGLDKIREVLGGFVNPASRSSLLRLIDYLVVANVIQKDDSQSLHEMIDVLFTSSTLDTISKKISEIAIDARRDSENVATALKNIASRSVGSVRKNLKDPDVTQAATIVATDLAGALTGVFQIVGKVPPPFLLPVAIVAAVTASAAGSFGAYYATKGK</sequence>
<protein>
    <submittedName>
        <fullName evidence="2">Uncharacterized protein</fullName>
    </submittedName>
</protein>